<keyword evidence="2" id="KW-0378">Hydrolase</keyword>
<dbReference type="InterPro" id="IPR004843">
    <property type="entry name" value="Calcineurin-like_PHP"/>
</dbReference>
<proteinExistence type="predicted"/>
<evidence type="ECO:0000313" key="4">
    <source>
        <dbReference type="EMBL" id="MBV0932573.1"/>
    </source>
</evidence>
<dbReference type="CDD" id="cd07400">
    <property type="entry name" value="MPP_1"/>
    <property type="match status" value="1"/>
</dbReference>
<dbReference type="PANTHER" id="PTHR42988:SF2">
    <property type="entry name" value="CYCLIC NUCLEOTIDE PHOSPHODIESTERASE CBUA0032-RELATED"/>
    <property type="match status" value="1"/>
</dbReference>
<accession>A0ABS6M8G3</accession>
<evidence type="ECO:0000313" key="5">
    <source>
        <dbReference type="Proteomes" id="UP000755551"/>
    </source>
</evidence>
<organism evidence="4 5">
    <name type="scientific">Marinobacterium weihaiense</name>
    <dbReference type="NCBI Taxonomy" id="2851016"/>
    <lineage>
        <taxon>Bacteria</taxon>
        <taxon>Pseudomonadati</taxon>
        <taxon>Pseudomonadota</taxon>
        <taxon>Gammaproteobacteria</taxon>
        <taxon>Oceanospirillales</taxon>
        <taxon>Oceanospirillaceae</taxon>
        <taxon>Marinobacterium</taxon>
    </lineage>
</organism>
<keyword evidence="5" id="KW-1185">Reference proteome</keyword>
<comment type="caution">
    <text evidence="4">The sequence shown here is derived from an EMBL/GenBank/DDBJ whole genome shotgun (WGS) entry which is preliminary data.</text>
</comment>
<gene>
    <name evidence="4" type="ORF">KTN04_04395</name>
</gene>
<sequence>MRLIQLSDLHFGTERPEVVRALIDRLQRLKPDLLMLSGDITQRARPGQFAACRRFLQRLPPVPILAVPGNHDLPLFNLWQRLHSPYRHFRGCFGHELAPVFKAPGLLVLGVNTTSPTRHVDGRFSTRMVRQVAARLKASSAAVKIVVGHHPVDAVLASDEANIAAGAESAMRCWAAAGMQLYLAGHIHYPFFAQLSQRYPGVPEHCWTGQAGTAVSHRVRDHKANSFNLVEWSPGRSQLEVSRWDFTSTGPGFLCVEQRQLPLRPGGSSSGRSG</sequence>
<reference evidence="4 5" key="1">
    <citation type="submission" date="2021-06" db="EMBL/GenBank/DDBJ databases">
        <title>Bacterium isolated from marine sediment.</title>
        <authorList>
            <person name="Zhu K.-L."/>
            <person name="Du Z.-J."/>
            <person name="Liang Q.-Y."/>
        </authorList>
    </citation>
    <scope>NUCLEOTIDE SEQUENCE [LARGE SCALE GENOMIC DNA]</scope>
    <source>
        <strain evidence="4 5">A346</strain>
    </source>
</reference>
<name>A0ABS6M8G3_9GAMM</name>
<keyword evidence="1" id="KW-0479">Metal-binding</keyword>
<dbReference type="EMBL" id="JAHQZT010000004">
    <property type="protein sequence ID" value="MBV0932573.1"/>
    <property type="molecule type" value="Genomic_DNA"/>
</dbReference>
<dbReference type="Proteomes" id="UP000755551">
    <property type="component" value="Unassembled WGS sequence"/>
</dbReference>
<dbReference type="RefSeq" id="WP_217333991.1">
    <property type="nucleotide sequence ID" value="NZ_JAHQZT010000004.1"/>
</dbReference>
<evidence type="ECO:0000256" key="1">
    <source>
        <dbReference type="ARBA" id="ARBA00022723"/>
    </source>
</evidence>
<dbReference type="InterPro" id="IPR050884">
    <property type="entry name" value="CNP_phosphodiesterase-III"/>
</dbReference>
<dbReference type="Pfam" id="PF00149">
    <property type="entry name" value="Metallophos"/>
    <property type="match status" value="1"/>
</dbReference>
<evidence type="ECO:0000259" key="3">
    <source>
        <dbReference type="Pfam" id="PF00149"/>
    </source>
</evidence>
<feature type="domain" description="Calcineurin-like phosphoesterase" evidence="3">
    <location>
        <begin position="1"/>
        <end position="190"/>
    </location>
</feature>
<protein>
    <submittedName>
        <fullName evidence="4">Metallophosphoesterase</fullName>
    </submittedName>
</protein>
<dbReference type="PANTHER" id="PTHR42988">
    <property type="entry name" value="PHOSPHOHYDROLASE"/>
    <property type="match status" value="1"/>
</dbReference>
<evidence type="ECO:0000256" key="2">
    <source>
        <dbReference type="ARBA" id="ARBA00022801"/>
    </source>
</evidence>